<dbReference type="InterPro" id="IPR035973">
    <property type="entry name" value="Cyt_c_oxidase_su3-like_sf"/>
</dbReference>
<dbReference type="InterPro" id="IPR013833">
    <property type="entry name" value="Cyt_c_oxidase_su3_a-hlx"/>
</dbReference>
<dbReference type="SUPFAM" id="SSF81452">
    <property type="entry name" value="Cytochrome c oxidase subunit III-like"/>
    <property type="match status" value="1"/>
</dbReference>
<evidence type="ECO:0000313" key="10">
    <source>
        <dbReference type="Proteomes" id="UP000195569"/>
    </source>
</evidence>
<evidence type="ECO:0000256" key="2">
    <source>
        <dbReference type="ARBA" id="ARBA00004418"/>
    </source>
</evidence>
<dbReference type="GO" id="GO:0005886">
    <property type="term" value="C:plasma membrane"/>
    <property type="evidence" value="ECO:0007669"/>
    <property type="project" value="UniProtKB-SubCell"/>
</dbReference>
<evidence type="ECO:0000256" key="5">
    <source>
        <dbReference type="ARBA" id="ARBA00023136"/>
    </source>
</evidence>
<dbReference type="GO" id="GO:0004129">
    <property type="term" value="F:cytochrome-c oxidase activity"/>
    <property type="evidence" value="ECO:0007669"/>
    <property type="project" value="InterPro"/>
</dbReference>
<dbReference type="GO" id="GO:0022904">
    <property type="term" value="P:respiratory electron transport chain"/>
    <property type="evidence" value="ECO:0007669"/>
    <property type="project" value="InterPro"/>
</dbReference>
<evidence type="ECO:0000256" key="4">
    <source>
        <dbReference type="ARBA" id="ARBA00022989"/>
    </source>
</evidence>
<dbReference type="Gene3D" id="1.20.120.80">
    <property type="entry name" value="Cytochrome c oxidase, subunit III, four-helix bundle"/>
    <property type="match status" value="1"/>
</dbReference>
<evidence type="ECO:0000256" key="1">
    <source>
        <dbReference type="ARBA" id="ARBA00004141"/>
    </source>
</evidence>
<dbReference type="InterPro" id="IPR008972">
    <property type="entry name" value="Cupredoxin"/>
</dbReference>
<feature type="transmembrane region" description="Helical" evidence="7">
    <location>
        <begin position="103"/>
        <end position="124"/>
    </location>
</feature>
<dbReference type="SUPFAM" id="SSF49503">
    <property type="entry name" value="Cupredoxins"/>
    <property type="match status" value="1"/>
</dbReference>
<comment type="subcellular location">
    <subcellularLocation>
        <location evidence="6">Cell membrane</location>
        <topology evidence="6">Multi-pass membrane protein</topology>
    </subcellularLocation>
    <subcellularLocation>
        <location evidence="1">Membrane</location>
        <topology evidence="1">Multi-pass membrane protein</topology>
    </subcellularLocation>
    <subcellularLocation>
        <location evidence="2">Periplasm</location>
    </subcellularLocation>
</comment>
<gene>
    <name evidence="9" type="ORF">BN2476_470008</name>
</gene>
<keyword evidence="10" id="KW-1185">Reference proteome</keyword>
<evidence type="ECO:0000259" key="8">
    <source>
        <dbReference type="Pfam" id="PF00510"/>
    </source>
</evidence>
<dbReference type="Proteomes" id="UP000195569">
    <property type="component" value="Unassembled WGS sequence"/>
</dbReference>
<feature type="transmembrane region" description="Helical" evidence="7">
    <location>
        <begin position="183"/>
        <end position="206"/>
    </location>
</feature>
<protein>
    <recommendedName>
        <fullName evidence="8">Heme-copper oxidase subunit III family profile domain-containing protein</fullName>
    </recommendedName>
</protein>
<evidence type="ECO:0000256" key="6">
    <source>
        <dbReference type="RuleBase" id="RU003376"/>
    </source>
</evidence>
<comment type="caution">
    <text evidence="9">The sequence shown here is derived from an EMBL/GenBank/DDBJ whole genome shotgun (WGS) entry which is preliminary data.</text>
</comment>
<reference evidence="9" key="1">
    <citation type="submission" date="2016-12" db="EMBL/GenBank/DDBJ databases">
        <authorList>
            <person name="Moulin L."/>
        </authorList>
    </citation>
    <scope>NUCLEOTIDE SEQUENCE [LARGE SCALE GENOMIC DNA]</scope>
    <source>
        <strain evidence="9">STM 7183</strain>
    </source>
</reference>
<comment type="similarity">
    <text evidence="6">Belongs to the cytochrome c oxidase subunit 3 family.</text>
</comment>
<dbReference type="InterPro" id="IPR000298">
    <property type="entry name" value="Cyt_c_oxidase-like_su3"/>
</dbReference>
<dbReference type="AlphaFoldDB" id="A0A1N7SDQ3"/>
<sequence length="210" mass="22537">MQRKPEDVHRGGRGVWTRAAAAIASMAGLMAAQTDAQGAPLDYFLHAGGPAAGPTMRLGWALAALSMSVIAIVALLLAIAIARRRHARGPNTLEQGEKGALRWVYIGTGISSALLIAALAYTLVTLDSVAAPPHAPSLTVTAYDWWWKVDYSDADGGPAFVTANEIHIPVGEKRCLALTIGGLYWHFVDLVWLFIFTTIYLSPYVLRGRA</sequence>
<name>A0A1N7SDQ3_9BURK</name>
<dbReference type="GO" id="GO:0042597">
    <property type="term" value="C:periplasmic space"/>
    <property type="evidence" value="ECO:0007669"/>
    <property type="project" value="UniProtKB-SubCell"/>
</dbReference>
<feature type="domain" description="Heme-copper oxidase subunit III family profile" evidence="8">
    <location>
        <begin position="175"/>
        <end position="201"/>
    </location>
</feature>
<dbReference type="EMBL" id="CYGY02000047">
    <property type="protein sequence ID" value="SIT45481.1"/>
    <property type="molecule type" value="Genomic_DNA"/>
</dbReference>
<keyword evidence="5 7" id="KW-0472">Membrane</keyword>
<accession>A0A1N7SDQ3</accession>
<dbReference type="OrthoDB" id="9773456at2"/>
<feature type="transmembrane region" description="Helical" evidence="7">
    <location>
        <begin position="60"/>
        <end position="82"/>
    </location>
</feature>
<evidence type="ECO:0000256" key="7">
    <source>
        <dbReference type="SAM" id="Phobius"/>
    </source>
</evidence>
<proteinExistence type="inferred from homology"/>
<dbReference type="Pfam" id="PF00510">
    <property type="entry name" value="COX3"/>
    <property type="match status" value="1"/>
</dbReference>
<evidence type="ECO:0000313" key="9">
    <source>
        <dbReference type="EMBL" id="SIT45481.1"/>
    </source>
</evidence>
<evidence type="ECO:0000256" key="3">
    <source>
        <dbReference type="ARBA" id="ARBA00022692"/>
    </source>
</evidence>
<dbReference type="RefSeq" id="WP_143811026.1">
    <property type="nucleotide sequence ID" value="NZ_CYGY02000047.1"/>
</dbReference>
<keyword evidence="4 7" id="KW-1133">Transmembrane helix</keyword>
<keyword evidence="3 6" id="KW-0812">Transmembrane</keyword>
<organism evidence="9 10">
    <name type="scientific">Paraburkholderia piptadeniae</name>
    <dbReference type="NCBI Taxonomy" id="1701573"/>
    <lineage>
        <taxon>Bacteria</taxon>
        <taxon>Pseudomonadati</taxon>
        <taxon>Pseudomonadota</taxon>
        <taxon>Betaproteobacteria</taxon>
        <taxon>Burkholderiales</taxon>
        <taxon>Burkholderiaceae</taxon>
        <taxon>Paraburkholderia</taxon>
    </lineage>
</organism>